<name>A0A3D9G366_9FLAO</name>
<gene>
    <name evidence="1" type="ORF">BD847_0958</name>
</gene>
<sequence>MKKLIILLFTGFLLNQGIHAQAKQRKELLLQIAALQVYMDYAKKGYSAVSKGLNFIGDVKKGEVNLHGNYFASLLKINPKIKNYYKTAEIISLQFKIMKMYKRTYTKLKTDDLFQGNELDYIERSFERLLESCNETLDQLLVLTTDSELELKDDQRIERIDDLYKTMVGNYDFCLFFSNEAKLLSLSKSHEKRSAESTQSIYGLKN</sequence>
<evidence type="ECO:0000313" key="2">
    <source>
        <dbReference type="Proteomes" id="UP000257004"/>
    </source>
</evidence>
<protein>
    <recommendedName>
        <fullName evidence="3">TerB family tellurite resistance protein</fullName>
    </recommendedName>
</protein>
<dbReference type="EMBL" id="QRDQ01000007">
    <property type="protein sequence ID" value="RED27027.1"/>
    <property type="molecule type" value="Genomic_DNA"/>
</dbReference>
<organism evidence="1 2">
    <name type="scientific">Flavobacterium cutihirudinis</name>
    <dbReference type="NCBI Taxonomy" id="1265740"/>
    <lineage>
        <taxon>Bacteria</taxon>
        <taxon>Pseudomonadati</taxon>
        <taxon>Bacteroidota</taxon>
        <taxon>Flavobacteriia</taxon>
        <taxon>Flavobacteriales</taxon>
        <taxon>Flavobacteriaceae</taxon>
        <taxon>Flavobacterium</taxon>
    </lineage>
</organism>
<proteinExistence type="predicted"/>
<dbReference type="RefSeq" id="WP_115887084.1">
    <property type="nucleotide sequence ID" value="NZ_QRDQ01000007.1"/>
</dbReference>
<evidence type="ECO:0000313" key="1">
    <source>
        <dbReference type="EMBL" id="RED27027.1"/>
    </source>
</evidence>
<accession>A0A3D9G366</accession>
<dbReference type="OrthoDB" id="673795at2"/>
<reference evidence="1 2" key="1">
    <citation type="submission" date="2018-07" db="EMBL/GenBank/DDBJ databases">
        <title>Genomic Encyclopedia of Archaeal and Bacterial Type Strains, Phase II (KMG-II): from individual species to whole genera.</title>
        <authorList>
            <person name="Goeker M."/>
        </authorList>
    </citation>
    <scope>NUCLEOTIDE SEQUENCE [LARGE SCALE GENOMIC DNA]</scope>
    <source>
        <strain evidence="1 2">DSM 25795</strain>
    </source>
</reference>
<evidence type="ECO:0008006" key="3">
    <source>
        <dbReference type="Google" id="ProtNLM"/>
    </source>
</evidence>
<dbReference type="AlphaFoldDB" id="A0A3D9G366"/>
<dbReference type="Proteomes" id="UP000257004">
    <property type="component" value="Unassembled WGS sequence"/>
</dbReference>
<comment type="caution">
    <text evidence="1">The sequence shown here is derived from an EMBL/GenBank/DDBJ whole genome shotgun (WGS) entry which is preliminary data.</text>
</comment>
<keyword evidence="2" id="KW-1185">Reference proteome</keyword>